<dbReference type="PANTHER" id="PTHR33204">
    <property type="entry name" value="TRANSCRIPTIONAL REGULATOR, MARR FAMILY"/>
    <property type="match status" value="1"/>
</dbReference>
<keyword evidence="1" id="KW-0805">Transcription regulation</keyword>
<evidence type="ECO:0000313" key="5">
    <source>
        <dbReference type="EMBL" id="REC59765.1"/>
    </source>
</evidence>
<organism evidence="5 6">
    <name type="scientific">Chryseobacterium pennae</name>
    <dbReference type="NCBI Taxonomy" id="2258962"/>
    <lineage>
        <taxon>Bacteria</taxon>
        <taxon>Pseudomonadati</taxon>
        <taxon>Bacteroidota</taxon>
        <taxon>Flavobacteriia</taxon>
        <taxon>Flavobacteriales</taxon>
        <taxon>Weeksellaceae</taxon>
        <taxon>Chryseobacterium group</taxon>
        <taxon>Chryseobacterium</taxon>
    </lineage>
</organism>
<protein>
    <submittedName>
        <fullName evidence="5">Transcriptional regulator</fullName>
    </submittedName>
</protein>
<evidence type="ECO:0000313" key="6">
    <source>
        <dbReference type="Proteomes" id="UP000256686"/>
    </source>
</evidence>
<proteinExistence type="predicted"/>
<sequence>MNIEKKPCDNAYLAIHDTLYVIGGKWKLVILGALVTTGSKSFGELSKMIDISPRILSKELRELELNKLITRKVLDTKPIMTEYSVTPYAESLRELINIMISWGYQHREEIKD</sequence>
<dbReference type="SUPFAM" id="SSF46785">
    <property type="entry name" value="Winged helix' DNA-binding domain"/>
    <property type="match status" value="1"/>
</dbReference>
<evidence type="ECO:0000256" key="3">
    <source>
        <dbReference type="ARBA" id="ARBA00023163"/>
    </source>
</evidence>
<dbReference type="EMBL" id="QNVT01000033">
    <property type="protein sequence ID" value="REC59765.1"/>
    <property type="molecule type" value="Genomic_DNA"/>
</dbReference>
<dbReference type="PROSITE" id="PS51118">
    <property type="entry name" value="HTH_HXLR"/>
    <property type="match status" value="1"/>
</dbReference>
<feature type="domain" description="HTH hxlR-type" evidence="4">
    <location>
        <begin position="8"/>
        <end position="111"/>
    </location>
</feature>
<keyword evidence="6" id="KW-1185">Reference proteome</keyword>
<evidence type="ECO:0000256" key="2">
    <source>
        <dbReference type="ARBA" id="ARBA00023125"/>
    </source>
</evidence>
<dbReference type="GO" id="GO:0003677">
    <property type="term" value="F:DNA binding"/>
    <property type="evidence" value="ECO:0007669"/>
    <property type="project" value="UniProtKB-KW"/>
</dbReference>
<reference evidence="6" key="1">
    <citation type="submission" date="2018-06" db="EMBL/GenBank/DDBJ databases">
        <authorList>
            <person name="Lum Nde A."/>
            <person name="Hugo C."/>
        </authorList>
    </citation>
    <scope>NUCLEOTIDE SEQUENCE [LARGE SCALE GENOMIC DNA]</scope>
    <source>
        <strain evidence="6">1_F178</strain>
    </source>
</reference>
<dbReference type="AlphaFoldDB" id="A0A3D9C1N0"/>
<dbReference type="InterPro" id="IPR002577">
    <property type="entry name" value="HTH_HxlR"/>
</dbReference>
<keyword evidence="2" id="KW-0238">DNA-binding</keyword>
<dbReference type="Gene3D" id="1.10.10.10">
    <property type="entry name" value="Winged helix-like DNA-binding domain superfamily/Winged helix DNA-binding domain"/>
    <property type="match status" value="1"/>
</dbReference>
<gene>
    <name evidence="5" type="ORF">DRF65_24465</name>
</gene>
<evidence type="ECO:0000256" key="1">
    <source>
        <dbReference type="ARBA" id="ARBA00023015"/>
    </source>
</evidence>
<evidence type="ECO:0000259" key="4">
    <source>
        <dbReference type="PROSITE" id="PS51118"/>
    </source>
</evidence>
<dbReference type="InterPro" id="IPR036388">
    <property type="entry name" value="WH-like_DNA-bd_sf"/>
</dbReference>
<name>A0A3D9C1N0_9FLAO</name>
<dbReference type="Pfam" id="PF01638">
    <property type="entry name" value="HxlR"/>
    <property type="match status" value="1"/>
</dbReference>
<accession>A0A3D9C1N0</accession>
<dbReference type="InterPro" id="IPR036390">
    <property type="entry name" value="WH_DNA-bd_sf"/>
</dbReference>
<comment type="caution">
    <text evidence="5">The sequence shown here is derived from an EMBL/GenBank/DDBJ whole genome shotgun (WGS) entry which is preliminary data.</text>
</comment>
<keyword evidence="3" id="KW-0804">Transcription</keyword>
<dbReference type="Proteomes" id="UP000256686">
    <property type="component" value="Unassembled WGS sequence"/>
</dbReference>